<evidence type="ECO:0000313" key="15">
    <source>
        <dbReference type="Proteomes" id="UP000002534"/>
    </source>
</evidence>
<evidence type="ECO:0000256" key="10">
    <source>
        <dbReference type="ARBA" id="ARBA00023136"/>
    </source>
</evidence>
<dbReference type="InterPro" id="IPR003661">
    <property type="entry name" value="HisK_dim/P_dom"/>
</dbReference>
<proteinExistence type="predicted"/>
<dbReference type="eggNOG" id="COG0642">
    <property type="taxonomic scope" value="Bacteria"/>
</dbReference>
<sequence>MQFKSKLSQRIILSVVLLTTIVSGLFAIGLTATIHYVEKSLVASELQKDFARVFADYRNGLDLRLDEGSAFFPAGPTLPDYLRSIPTGYTEVVLGDRHRAYYVYHLVEGKTSYFLVKDQTSFEKAEILLQRAVLGGFVFCVLISFVLGVFMVKQVIAPVRKLTRQVAGRETFKEQPLSLASEYANDEVGALAKAFDATFTRLQQTLRREVLFTSDVSHELRTPLMVIQSACEILVAKRDLDDYTRQRIESIRRAVMKMESLVEAFLALARGEDTPSETATLEAIVQSELPTWQQLAEQKRNRFLLRQEVEIPAPKGIEYPAVLLRTVIDNLIRNAVHHTAGGEIVLVLKADSFELRDTGSGIAIDEMTKVFKPYYRGTASHREGLGLGLSLVQRICEREHWSVVLEQNQPQGCCFRVNLA</sequence>
<dbReference type="OrthoDB" id="9121563at2"/>
<evidence type="ECO:0000256" key="6">
    <source>
        <dbReference type="ARBA" id="ARBA00022692"/>
    </source>
</evidence>
<dbReference type="SUPFAM" id="SSF55874">
    <property type="entry name" value="ATPase domain of HSP90 chaperone/DNA topoisomerase II/histidine kinase"/>
    <property type="match status" value="1"/>
</dbReference>
<dbReference type="SMART" id="SM00387">
    <property type="entry name" value="HATPase_c"/>
    <property type="match status" value="1"/>
</dbReference>
<dbReference type="Pfam" id="PF02518">
    <property type="entry name" value="HATPase_c"/>
    <property type="match status" value="1"/>
</dbReference>
<dbReference type="AlphaFoldDB" id="Q3A3T9"/>
<dbReference type="Pfam" id="PF00512">
    <property type="entry name" value="HisKA"/>
    <property type="match status" value="1"/>
</dbReference>
<evidence type="ECO:0000256" key="1">
    <source>
        <dbReference type="ARBA" id="ARBA00000085"/>
    </source>
</evidence>
<keyword evidence="5" id="KW-0808">Transferase</keyword>
<dbReference type="HOGENOM" id="CLU_000445_89_37_7"/>
<evidence type="ECO:0000256" key="2">
    <source>
        <dbReference type="ARBA" id="ARBA00004370"/>
    </source>
</evidence>
<dbReference type="PANTHER" id="PTHR45436">
    <property type="entry name" value="SENSOR HISTIDINE KINASE YKOH"/>
    <property type="match status" value="1"/>
</dbReference>
<reference evidence="15" key="1">
    <citation type="submission" date="2005-10" db="EMBL/GenBank/DDBJ databases">
        <title>Complete sequence of Pelobacter carbinolicus DSM 2380.</title>
        <authorList>
            <person name="Copeland A."/>
            <person name="Lucas S."/>
            <person name="Lapidus A."/>
            <person name="Barry K."/>
            <person name="Detter J.C."/>
            <person name="Glavina T."/>
            <person name="Hammon N."/>
            <person name="Israni S."/>
            <person name="Pitluck S."/>
            <person name="Chertkov O."/>
            <person name="Schmutz J."/>
            <person name="Larimer F."/>
            <person name="Land M."/>
            <person name="Kyrpides N."/>
            <person name="Ivanova N."/>
            <person name="Richardson P."/>
        </authorList>
    </citation>
    <scope>NUCLEOTIDE SEQUENCE [LARGE SCALE GENOMIC DNA]</scope>
    <source>
        <strain evidence="15">DSM 2380 / NBRC 103641 / GraBd1</strain>
    </source>
</reference>
<comment type="catalytic activity">
    <reaction evidence="1">
        <text>ATP + protein L-histidine = ADP + protein N-phospho-L-histidine.</text>
        <dbReference type="EC" id="2.7.13.3"/>
    </reaction>
</comment>
<keyword evidence="7 14" id="KW-0418">Kinase</keyword>
<evidence type="ECO:0000259" key="12">
    <source>
        <dbReference type="PROSITE" id="PS50109"/>
    </source>
</evidence>
<organism evidence="14 15">
    <name type="scientific">Syntrophotalea carbinolica (strain DSM 2380 / NBRC 103641 / GraBd1)</name>
    <name type="common">Pelobacter carbinolicus</name>
    <dbReference type="NCBI Taxonomy" id="338963"/>
    <lineage>
        <taxon>Bacteria</taxon>
        <taxon>Pseudomonadati</taxon>
        <taxon>Thermodesulfobacteriota</taxon>
        <taxon>Desulfuromonadia</taxon>
        <taxon>Desulfuromonadales</taxon>
        <taxon>Syntrophotaleaceae</taxon>
        <taxon>Syntrophotalea</taxon>
    </lineage>
</organism>
<reference evidence="14 15" key="2">
    <citation type="journal article" date="2012" name="BMC Genomics">
        <title>The genome of Pelobacter carbinolicus reveals surprising metabolic capabilities and physiological features.</title>
        <authorList>
            <person name="Aklujkar M."/>
            <person name="Haveman S.A."/>
            <person name="Didonato R.Jr."/>
            <person name="Chertkov O."/>
            <person name="Han C.S."/>
            <person name="Land M.L."/>
            <person name="Brown P."/>
            <person name="Lovley D.R."/>
        </authorList>
    </citation>
    <scope>NUCLEOTIDE SEQUENCE [LARGE SCALE GENOMIC DNA]</scope>
    <source>
        <strain evidence="15">DSM 2380 / NBRC 103641 / GraBd1</strain>
    </source>
</reference>
<dbReference type="SUPFAM" id="SSF47384">
    <property type="entry name" value="Homodimeric domain of signal transducing histidine kinase"/>
    <property type="match status" value="1"/>
</dbReference>
<keyword evidence="6 11" id="KW-0812">Transmembrane</keyword>
<dbReference type="InterPro" id="IPR005467">
    <property type="entry name" value="His_kinase_dom"/>
</dbReference>
<accession>Q3A3T9</accession>
<dbReference type="GO" id="GO:0000155">
    <property type="term" value="F:phosphorelay sensor kinase activity"/>
    <property type="evidence" value="ECO:0007669"/>
    <property type="project" value="InterPro"/>
</dbReference>
<dbReference type="EMBL" id="CP000142">
    <property type="protein sequence ID" value="ABA88968.1"/>
    <property type="molecule type" value="Genomic_DNA"/>
</dbReference>
<evidence type="ECO:0000259" key="13">
    <source>
        <dbReference type="PROSITE" id="PS50885"/>
    </source>
</evidence>
<keyword evidence="15" id="KW-1185">Reference proteome</keyword>
<feature type="domain" description="Histidine kinase" evidence="12">
    <location>
        <begin position="215"/>
        <end position="420"/>
    </location>
</feature>
<dbReference type="InterPro" id="IPR036097">
    <property type="entry name" value="HisK_dim/P_sf"/>
</dbReference>
<evidence type="ECO:0000256" key="8">
    <source>
        <dbReference type="ARBA" id="ARBA00022989"/>
    </source>
</evidence>
<dbReference type="SMART" id="SM00388">
    <property type="entry name" value="HisKA"/>
    <property type="match status" value="1"/>
</dbReference>
<evidence type="ECO:0000256" key="9">
    <source>
        <dbReference type="ARBA" id="ARBA00023012"/>
    </source>
</evidence>
<keyword evidence="4" id="KW-0597">Phosphoprotein</keyword>
<dbReference type="InterPro" id="IPR003594">
    <property type="entry name" value="HATPase_dom"/>
</dbReference>
<evidence type="ECO:0000256" key="11">
    <source>
        <dbReference type="SAM" id="Phobius"/>
    </source>
</evidence>
<dbReference type="Gene3D" id="6.10.340.10">
    <property type="match status" value="1"/>
</dbReference>
<dbReference type="CDD" id="cd00082">
    <property type="entry name" value="HisKA"/>
    <property type="match status" value="1"/>
</dbReference>
<evidence type="ECO:0000313" key="14">
    <source>
        <dbReference type="EMBL" id="ABA88968.1"/>
    </source>
</evidence>
<dbReference type="Gene3D" id="3.30.565.10">
    <property type="entry name" value="Histidine kinase-like ATPase, C-terminal domain"/>
    <property type="match status" value="1"/>
</dbReference>
<dbReference type="PANTHER" id="PTHR45436:SF16">
    <property type="entry name" value="HISTIDINE KINASE"/>
    <property type="match status" value="1"/>
</dbReference>
<evidence type="ECO:0000256" key="5">
    <source>
        <dbReference type="ARBA" id="ARBA00022679"/>
    </source>
</evidence>
<feature type="transmembrane region" description="Helical" evidence="11">
    <location>
        <begin position="12"/>
        <end position="37"/>
    </location>
</feature>
<dbReference type="Gene3D" id="1.10.287.130">
    <property type="match status" value="1"/>
</dbReference>
<keyword evidence="9" id="KW-0902">Two-component regulatory system</keyword>
<protein>
    <recommendedName>
        <fullName evidence="3">histidine kinase</fullName>
        <ecNumber evidence="3">2.7.13.3</ecNumber>
    </recommendedName>
</protein>
<keyword evidence="10 11" id="KW-0472">Membrane</keyword>
<dbReference type="PRINTS" id="PR00344">
    <property type="entry name" value="BCTRLSENSOR"/>
</dbReference>
<name>Q3A3T9_SYNC1</name>
<dbReference type="EC" id="2.7.13.3" evidence="3"/>
<dbReference type="PROSITE" id="PS50109">
    <property type="entry name" value="HIS_KIN"/>
    <property type="match status" value="1"/>
</dbReference>
<gene>
    <name evidence="14" type="primary">colS</name>
    <name evidence="14" type="ordered locus">Pcar_1725</name>
</gene>
<dbReference type="Proteomes" id="UP000002534">
    <property type="component" value="Chromosome"/>
</dbReference>
<feature type="domain" description="HAMP" evidence="13">
    <location>
        <begin position="153"/>
        <end position="207"/>
    </location>
</feature>
<evidence type="ECO:0000256" key="4">
    <source>
        <dbReference type="ARBA" id="ARBA00022553"/>
    </source>
</evidence>
<evidence type="ECO:0000256" key="3">
    <source>
        <dbReference type="ARBA" id="ARBA00012438"/>
    </source>
</evidence>
<dbReference type="InterPro" id="IPR050428">
    <property type="entry name" value="TCS_sensor_his_kinase"/>
</dbReference>
<evidence type="ECO:0000256" key="7">
    <source>
        <dbReference type="ARBA" id="ARBA00022777"/>
    </source>
</evidence>
<dbReference type="InterPro" id="IPR004358">
    <property type="entry name" value="Sig_transdc_His_kin-like_C"/>
</dbReference>
<dbReference type="PROSITE" id="PS50885">
    <property type="entry name" value="HAMP"/>
    <property type="match status" value="1"/>
</dbReference>
<keyword evidence="8 11" id="KW-1133">Transmembrane helix</keyword>
<dbReference type="KEGG" id="pca:Pcar_1725"/>
<comment type="subcellular location">
    <subcellularLocation>
        <location evidence="2">Membrane</location>
    </subcellularLocation>
</comment>
<feature type="transmembrane region" description="Helical" evidence="11">
    <location>
        <begin position="132"/>
        <end position="152"/>
    </location>
</feature>
<dbReference type="RefSeq" id="WP_011341459.1">
    <property type="nucleotide sequence ID" value="NC_007498.2"/>
</dbReference>
<dbReference type="InterPro" id="IPR036890">
    <property type="entry name" value="HATPase_C_sf"/>
</dbReference>
<dbReference type="GO" id="GO:0005886">
    <property type="term" value="C:plasma membrane"/>
    <property type="evidence" value="ECO:0007669"/>
    <property type="project" value="TreeGrafter"/>
</dbReference>
<dbReference type="InterPro" id="IPR003660">
    <property type="entry name" value="HAMP_dom"/>
</dbReference>
<dbReference type="STRING" id="338963.Pcar_1725"/>